<feature type="compositionally biased region" description="Basic and acidic residues" evidence="1">
    <location>
        <begin position="1"/>
        <end position="10"/>
    </location>
</feature>
<evidence type="ECO:0000256" key="1">
    <source>
        <dbReference type="SAM" id="MobiDB-lite"/>
    </source>
</evidence>
<reference evidence="2" key="1">
    <citation type="journal article" date="2019" name="bioRxiv">
        <title>The Genome of the Zebra Mussel, Dreissena polymorpha: A Resource for Invasive Species Research.</title>
        <authorList>
            <person name="McCartney M.A."/>
            <person name="Auch B."/>
            <person name="Kono T."/>
            <person name="Mallez S."/>
            <person name="Zhang Y."/>
            <person name="Obille A."/>
            <person name="Becker A."/>
            <person name="Abrahante J.E."/>
            <person name="Garbe J."/>
            <person name="Badalamenti J.P."/>
            <person name="Herman A."/>
            <person name="Mangelson H."/>
            <person name="Liachko I."/>
            <person name="Sullivan S."/>
            <person name="Sone E.D."/>
            <person name="Koren S."/>
            <person name="Silverstein K.A.T."/>
            <person name="Beckman K.B."/>
            <person name="Gohl D.M."/>
        </authorList>
    </citation>
    <scope>NUCLEOTIDE SEQUENCE</scope>
    <source>
        <strain evidence="2">Duluth1</strain>
        <tissue evidence="2">Whole animal</tissue>
    </source>
</reference>
<name>A0A9D4KLA9_DREPO</name>
<feature type="compositionally biased region" description="Polar residues" evidence="1">
    <location>
        <begin position="44"/>
        <end position="55"/>
    </location>
</feature>
<protein>
    <submittedName>
        <fullName evidence="2">Uncharacterized protein</fullName>
    </submittedName>
</protein>
<feature type="compositionally biased region" description="Polar residues" evidence="1">
    <location>
        <begin position="11"/>
        <end position="32"/>
    </location>
</feature>
<comment type="caution">
    <text evidence="2">The sequence shown here is derived from an EMBL/GenBank/DDBJ whole genome shotgun (WGS) entry which is preliminary data.</text>
</comment>
<keyword evidence="3" id="KW-1185">Reference proteome</keyword>
<proteinExistence type="predicted"/>
<accession>A0A9D4KLA9</accession>
<dbReference type="Proteomes" id="UP000828390">
    <property type="component" value="Unassembled WGS sequence"/>
</dbReference>
<feature type="region of interest" description="Disordered" evidence="1">
    <location>
        <begin position="1"/>
        <end position="64"/>
    </location>
</feature>
<evidence type="ECO:0000313" key="2">
    <source>
        <dbReference type="EMBL" id="KAH3842015.1"/>
    </source>
</evidence>
<reference evidence="2" key="2">
    <citation type="submission" date="2020-11" db="EMBL/GenBank/DDBJ databases">
        <authorList>
            <person name="McCartney M.A."/>
            <person name="Auch B."/>
            <person name="Kono T."/>
            <person name="Mallez S."/>
            <person name="Becker A."/>
            <person name="Gohl D.M."/>
            <person name="Silverstein K.A.T."/>
            <person name="Koren S."/>
            <person name="Bechman K.B."/>
            <person name="Herman A."/>
            <person name="Abrahante J.E."/>
            <person name="Garbe J."/>
        </authorList>
    </citation>
    <scope>NUCLEOTIDE SEQUENCE</scope>
    <source>
        <strain evidence="2">Duluth1</strain>
        <tissue evidence="2">Whole animal</tissue>
    </source>
</reference>
<organism evidence="2 3">
    <name type="scientific">Dreissena polymorpha</name>
    <name type="common">Zebra mussel</name>
    <name type="synonym">Mytilus polymorpha</name>
    <dbReference type="NCBI Taxonomy" id="45954"/>
    <lineage>
        <taxon>Eukaryota</taxon>
        <taxon>Metazoa</taxon>
        <taxon>Spiralia</taxon>
        <taxon>Lophotrochozoa</taxon>
        <taxon>Mollusca</taxon>
        <taxon>Bivalvia</taxon>
        <taxon>Autobranchia</taxon>
        <taxon>Heteroconchia</taxon>
        <taxon>Euheterodonta</taxon>
        <taxon>Imparidentia</taxon>
        <taxon>Neoheterodontei</taxon>
        <taxon>Myida</taxon>
        <taxon>Dreissenoidea</taxon>
        <taxon>Dreissenidae</taxon>
        <taxon>Dreissena</taxon>
    </lineage>
</organism>
<dbReference type="AlphaFoldDB" id="A0A9D4KLA9"/>
<dbReference type="EMBL" id="JAIWYP010000004">
    <property type="protein sequence ID" value="KAH3842015.1"/>
    <property type="molecule type" value="Genomic_DNA"/>
</dbReference>
<sequence>MKGNGMDKKTQQISNPDRSAPGITTTAHSTAGLQGGCDKFATGANPSIKSSTKGTTMRVARSIN</sequence>
<gene>
    <name evidence="2" type="ORF">DPMN_115503</name>
</gene>
<evidence type="ECO:0000313" key="3">
    <source>
        <dbReference type="Proteomes" id="UP000828390"/>
    </source>
</evidence>